<proteinExistence type="predicted"/>
<dbReference type="AlphaFoldDB" id="C0EBL3"/>
<keyword evidence="2" id="KW-1185">Reference proteome</keyword>
<sequence length="231" mass="25543">MDAAKIIRTLKEGLGPILAENGAALTGEYPVRPAPAKPHAAQATVGIGQLGDTLDIRLMITAPFEEGGERCEALCSAIQSGMESMEISGYQGMQRKGLGYEPRNRTCTLELSLRFRPMLQVQFEEIQIPCYAETLRVAGERMLKTYYAPMVGEVVQNLGLRARIISGQGEFRGNERQERFDEISELFRETEQGTLTLPDGQSMEAVFSKLVSSASHDCIRYECCFTEVPPV</sequence>
<accession>C0EBL3</accession>
<reference evidence="1 2" key="1">
    <citation type="submission" date="2009-01" db="EMBL/GenBank/DDBJ databases">
        <authorList>
            <person name="Fulton L."/>
            <person name="Clifton S."/>
            <person name="Fulton B."/>
            <person name="Xu J."/>
            <person name="Minx P."/>
            <person name="Pepin K.H."/>
            <person name="Johnson M."/>
            <person name="Bhonagiri V."/>
            <person name="Nash W.E."/>
            <person name="Mardis E.R."/>
            <person name="Wilson R.K."/>
        </authorList>
    </citation>
    <scope>NUCLEOTIDE SEQUENCE [LARGE SCALE GENOMIC DNA]</scope>
    <source>
        <strain evidence="1 2">DSM 5476</strain>
    </source>
</reference>
<evidence type="ECO:0000313" key="1">
    <source>
        <dbReference type="EMBL" id="EEG31131.1"/>
    </source>
</evidence>
<gene>
    <name evidence="1" type="ORF">CLOSTMETH_01231</name>
</gene>
<comment type="caution">
    <text evidence="1">The sequence shown here is derived from an EMBL/GenBank/DDBJ whole genome shotgun (WGS) entry which is preliminary data.</text>
</comment>
<dbReference type="Proteomes" id="UP000003340">
    <property type="component" value="Unassembled WGS sequence"/>
</dbReference>
<protein>
    <submittedName>
        <fullName evidence="1">Uncharacterized protein</fullName>
    </submittedName>
</protein>
<dbReference type="STRING" id="537013.CLOSTMETH_01231"/>
<reference evidence="1 2" key="2">
    <citation type="submission" date="2009-02" db="EMBL/GenBank/DDBJ databases">
        <title>Draft genome sequence of Clostridium methylpentosum (DSM 5476).</title>
        <authorList>
            <person name="Sudarsanam P."/>
            <person name="Ley R."/>
            <person name="Guruge J."/>
            <person name="Turnbaugh P.J."/>
            <person name="Mahowald M."/>
            <person name="Liep D."/>
            <person name="Gordon J."/>
        </authorList>
    </citation>
    <scope>NUCLEOTIDE SEQUENCE [LARGE SCALE GENOMIC DNA]</scope>
    <source>
        <strain evidence="1 2">DSM 5476</strain>
    </source>
</reference>
<evidence type="ECO:0000313" key="2">
    <source>
        <dbReference type="Proteomes" id="UP000003340"/>
    </source>
</evidence>
<name>C0EBL3_9FIRM</name>
<organism evidence="1 2">
    <name type="scientific">[Clostridium] methylpentosum DSM 5476</name>
    <dbReference type="NCBI Taxonomy" id="537013"/>
    <lineage>
        <taxon>Bacteria</taxon>
        <taxon>Bacillati</taxon>
        <taxon>Bacillota</taxon>
        <taxon>Clostridia</taxon>
        <taxon>Eubacteriales</taxon>
        <taxon>Oscillospiraceae</taxon>
        <taxon>Oscillospiraceae incertae sedis</taxon>
    </lineage>
</organism>
<dbReference type="HOGENOM" id="CLU_1198092_0_0_9"/>
<dbReference type="EMBL" id="ACEC01000043">
    <property type="protein sequence ID" value="EEG31131.1"/>
    <property type="molecule type" value="Genomic_DNA"/>
</dbReference>